<name>A0A4Q2TWJ3_9HYPH</name>
<evidence type="ECO:0000256" key="4">
    <source>
        <dbReference type="ARBA" id="ARBA00022692"/>
    </source>
</evidence>
<reference evidence="9 10" key="1">
    <citation type="submission" date="2019-01" db="EMBL/GenBank/DDBJ databases">
        <authorList>
            <person name="Deng T."/>
        </authorList>
    </citation>
    <scope>NUCLEOTIDE SEQUENCE [LARGE SCALE GENOMIC DNA]</scope>
    <source>
        <strain evidence="9 10">F8825</strain>
    </source>
</reference>
<evidence type="ECO:0000256" key="1">
    <source>
        <dbReference type="ARBA" id="ARBA00004651"/>
    </source>
</evidence>
<dbReference type="OrthoDB" id="9805855at2"/>
<gene>
    <name evidence="9" type="ORF">EUU22_03830</name>
</gene>
<evidence type="ECO:0000313" key="10">
    <source>
        <dbReference type="Proteomes" id="UP000291088"/>
    </source>
</evidence>
<comment type="subcellular location">
    <subcellularLocation>
        <location evidence="1 7">Cell membrane</location>
        <topology evidence="1 7">Multi-pass membrane protein</topology>
    </subcellularLocation>
</comment>
<keyword evidence="6 7" id="KW-0472">Membrane</keyword>
<keyword evidence="2 7" id="KW-0813">Transport</keyword>
<feature type="transmembrane region" description="Helical" evidence="7">
    <location>
        <begin position="167"/>
        <end position="191"/>
    </location>
</feature>
<dbReference type="InterPro" id="IPR035906">
    <property type="entry name" value="MetI-like_sf"/>
</dbReference>
<evidence type="ECO:0000256" key="5">
    <source>
        <dbReference type="ARBA" id="ARBA00022989"/>
    </source>
</evidence>
<dbReference type="Proteomes" id="UP000291088">
    <property type="component" value="Unassembled WGS sequence"/>
</dbReference>
<comment type="caution">
    <text evidence="9">The sequence shown here is derived from an EMBL/GenBank/DDBJ whole genome shotgun (WGS) entry which is preliminary data.</text>
</comment>
<dbReference type="InterPro" id="IPR045621">
    <property type="entry name" value="BPD_transp_1_N"/>
</dbReference>
<protein>
    <submittedName>
        <fullName evidence="9">ABC transporter permease</fullName>
    </submittedName>
</protein>
<dbReference type="Gene3D" id="1.10.3720.10">
    <property type="entry name" value="MetI-like"/>
    <property type="match status" value="1"/>
</dbReference>
<evidence type="ECO:0000256" key="2">
    <source>
        <dbReference type="ARBA" id="ARBA00022448"/>
    </source>
</evidence>
<feature type="domain" description="ABC transmembrane type-1" evidence="8">
    <location>
        <begin position="95"/>
        <end position="296"/>
    </location>
</feature>
<evidence type="ECO:0000313" key="9">
    <source>
        <dbReference type="EMBL" id="RYC23235.1"/>
    </source>
</evidence>
<sequence length="312" mass="34136">MLMFATKRIAASIPVLIGITALLFVMLNVIPGDPIALLMKEHASPEVIERVRAQMHLDDPLITRYFRFLAGAVQGDLGMSIKLNRSVTTLILNAFPNTLYLAVCAAIVSWVIGIPVGVLSAVRRDSALDHFFMGFSLLGVSMPIFWSALLMQYIFALKLKWLPVSGFYGFEYVIMPAIVLGWSSAGVIARLTRSSLLEVMRHDYIRTARAKGLREIKVIMRHALKNSLIPVVTIMAIQVASLLSGAVITEAIFGIPGVGRISVNAIQARDMPLLQGSVLFATALVILGNLVADILYSVLDPRIRHQMKGGVK</sequence>
<organism evidence="9 10">
    <name type="scientific">Ciceribacter ferrooxidans</name>
    <dbReference type="NCBI Taxonomy" id="2509717"/>
    <lineage>
        <taxon>Bacteria</taxon>
        <taxon>Pseudomonadati</taxon>
        <taxon>Pseudomonadota</taxon>
        <taxon>Alphaproteobacteria</taxon>
        <taxon>Hyphomicrobiales</taxon>
        <taxon>Rhizobiaceae</taxon>
        <taxon>Ciceribacter</taxon>
    </lineage>
</organism>
<keyword evidence="10" id="KW-1185">Reference proteome</keyword>
<dbReference type="PROSITE" id="PS50928">
    <property type="entry name" value="ABC_TM1"/>
    <property type="match status" value="1"/>
</dbReference>
<dbReference type="CDD" id="cd06261">
    <property type="entry name" value="TM_PBP2"/>
    <property type="match status" value="1"/>
</dbReference>
<keyword evidence="4 7" id="KW-0812">Transmembrane</keyword>
<evidence type="ECO:0000256" key="6">
    <source>
        <dbReference type="ARBA" id="ARBA00023136"/>
    </source>
</evidence>
<dbReference type="Pfam" id="PF00528">
    <property type="entry name" value="BPD_transp_1"/>
    <property type="match status" value="1"/>
</dbReference>
<dbReference type="SUPFAM" id="SSF161098">
    <property type="entry name" value="MetI-like"/>
    <property type="match status" value="1"/>
</dbReference>
<keyword evidence="3" id="KW-1003">Cell membrane</keyword>
<feature type="transmembrane region" description="Helical" evidence="7">
    <location>
        <begin position="273"/>
        <end position="299"/>
    </location>
</feature>
<evidence type="ECO:0000259" key="8">
    <source>
        <dbReference type="PROSITE" id="PS50928"/>
    </source>
</evidence>
<feature type="transmembrane region" description="Helical" evidence="7">
    <location>
        <begin position="9"/>
        <end position="30"/>
    </location>
</feature>
<feature type="transmembrane region" description="Helical" evidence="7">
    <location>
        <begin position="131"/>
        <end position="155"/>
    </location>
</feature>
<dbReference type="GO" id="GO:0005886">
    <property type="term" value="C:plasma membrane"/>
    <property type="evidence" value="ECO:0007669"/>
    <property type="project" value="UniProtKB-SubCell"/>
</dbReference>
<dbReference type="EMBL" id="SDVB01000106">
    <property type="protein sequence ID" value="RYC23235.1"/>
    <property type="molecule type" value="Genomic_DNA"/>
</dbReference>
<dbReference type="Pfam" id="PF19300">
    <property type="entry name" value="BPD_transp_1_N"/>
    <property type="match status" value="1"/>
</dbReference>
<evidence type="ECO:0000256" key="3">
    <source>
        <dbReference type="ARBA" id="ARBA00022475"/>
    </source>
</evidence>
<accession>A0A4Q2TWJ3</accession>
<dbReference type="InterPro" id="IPR000515">
    <property type="entry name" value="MetI-like"/>
</dbReference>
<dbReference type="PANTHER" id="PTHR43163">
    <property type="entry name" value="DIPEPTIDE TRANSPORT SYSTEM PERMEASE PROTEIN DPPB-RELATED"/>
    <property type="match status" value="1"/>
</dbReference>
<proteinExistence type="inferred from homology"/>
<feature type="transmembrane region" description="Helical" evidence="7">
    <location>
        <begin position="99"/>
        <end position="119"/>
    </location>
</feature>
<keyword evidence="5 7" id="KW-1133">Transmembrane helix</keyword>
<dbReference type="AlphaFoldDB" id="A0A4Q2TWJ3"/>
<feature type="transmembrane region" description="Helical" evidence="7">
    <location>
        <begin position="228"/>
        <end position="253"/>
    </location>
</feature>
<dbReference type="GO" id="GO:0055085">
    <property type="term" value="P:transmembrane transport"/>
    <property type="evidence" value="ECO:0007669"/>
    <property type="project" value="InterPro"/>
</dbReference>
<comment type="similarity">
    <text evidence="7">Belongs to the binding-protein-dependent transport system permease family.</text>
</comment>
<evidence type="ECO:0000256" key="7">
    <source>
        <dbReference type="RuleBase" id="RU363032"/>
    </source>
</evidence>
<dbReference type="PANTHER" id="PTHR43163:SF2">
    <property type="entry name" value="ABC TRANSPORTER PERMEASE PROTEIN"/>
    <property type="match status" value="1"/>
</dbReference>
<dbReference type="RefSeq" id="WP_112691297.1">
    <property type="nucleotide sequence ID" value="NZ_SDVB01000106.1"/>
</dbReference>